<name>A0ABU8F8I1_9BACI</name>
<dbReference type="Pfam" id="PF00583">
    <property type="entry name" value="Acetyltransf_1"/>
    <property type="match status" value="1"/>
</dbReference>
<proteinExistence type="predicted"/>
<reference evidence="2 3" key="1">
    <citation type="submission" date="2024-01" db="EMBL/GenBank/DDBJ databases">
        <title>Seven novel Bacillus-like species.</title>
        <authorList>
            <person name="Liu G."/>
        </authorList>
    </citation>
    <scope>NUCLEOTIDE SEQUENCE [LARGE SCALE GENOMIC DNA]</scope>
    <source>
        <strain evidence="2 3">FJAT-51614</strain>
    </source>
</reference>
<gene>
    <name evidence="2" type="ORF">WAX74_12960</name>
</gene>
<feature type="domain" description="N-acetyltransferase" evidence="1">
    <location>
        <begin position="2"/>
        <end position="155"/>
    </location>
</feature>
<dbReference type="PROSITE" id="PS51186">
    <property type="entry name" value="GNAT"/>
    <property type="match status" value="1"/>
</dbReference>
<dbReference type="SUPFAM" id="SSF55729">
    <property type="entry name" value="Acyl-CoA N-acyltransferases (Nat)"/>
    <property type="match status" value="1"/>
</dbReference>
<dbReference type="InterPro" id="IPR016181">
    <property type="entry name" value="Acyl_CoA_acyltransferase"/>
</dbReference>
<evidence type="ECO:0000313" key="3">
    <source>
        <dbReference type="Proteomes" id="UP001364890"/>
    </source>
</evidence>
<evidence type="ECO:0000313" key="2">
    <source>
        <dbReference type="EMBL" id="MEI4770547.1"/>
    </source>
</evidence>
<dbReference type="CDD" id="cd04301">
    <property type="entry name" value="NAT_SF"/>
    <property type="match status" value="1"/>
</dbReference>
<keyword evidence="3" id="KW-1185">Reference proteome</keyword>
<organism evidence="2 3">
    <name type="scientific">Psychrobacillus mangrovi</name>
    <dbReference type="NCBI Taxonomy" id="3117745"/>
    <lineage>
        <taxon>Bacteria</taxon>
        <taxon>Bacillati</taxon>
        <taxon>Bacillota</taxon>
        <taxon>Bacilli</taxon>
        <taxon>Bacillales</taxon>
        <taxon>Bacillaceae</taxon>
        <taxon>Psychrobacillus</taxon>
    </lineage>
</organism>
<dbReference type="Gene3D" id="3.40.630.30">
    <property type="match status" value="1"/>
</dbReference>
<dbReference type="Proteomes" id="UP001364890">
    <property type="component" value="Unassembled WGS sequence"/>
</dbReference>
<dbReference type="EMBL" id="JBAWSY010000009">
    <property type="protein sequence ID" value="MEI4770547.1"/>
    <property type="molecule type" value="Genomic_DNA"/>
</dbReference>
<protein>
    <submittedName>
        <fullName evidence="2">GNAT family N-acetyltransferase</fullName>
    </submittedName>
</protein>
<accession>A0ABU8F8I1</accession>
<evidence type="ECO:0000259" key="1">
    <source>
        <dbReference type="PROSITE" id="PS51186"/>
    </source>
</evidence>
<dbReference type="InterPro" id="IPR000182">
    <property type="entry name" value="GNAT_dom"/>
</dbReference>
<comment type="caution">
    <text evidence="2">The sequence shown here is derived from an EMBL/GenBank/DDBJ whole genome shotgun (WGS) entry which is preliminary data.</text>
</comment>
<sequence>MITFKTMESLSFKVAHELFINGFEGYFIPMKMSLDAFVARMGNEGLSPELSIVMYDEDYPIGFVLQGVREVEGQKIAWNGGTGIIPAYRGKKHGTVLMEKAVDLLKQQNVSIASLEALSVNKPAIKLYENVGYEVIDTLHFLEAEGVLPYKEDLENEFTIIRIPAFQTVNSGVFPTQVPWQVDPSIMPKVGGEAVIATKNNEVFAACLIRKRHQYGSELEGVTLFQTVLKKENVEGERALQLVLQEGLDFKQPIKRTTYNLLDLNQRTLSFLQNNGFKSTEISQVFMVKILM</sequence>
<dbReference type="RefSeq" id="WP_336498108.1">
    <property type="nucleotide sequence ID" value="NZ_JBAWSY010000009.1"/>
</dbReference>